<reference evidence="5 6" key="1">
    <citation type="submission" date="2021-06" db="EMBL/GenBank/DDBJ databases">
        <title>Description of novel taxa of the family Lachnospiraceae.</title>
        <authorList>
            <person name="Chaplin A.V."/>
            <person name="Sokolova S.R."/>
            <person name="Pikina A.P."/>
            <person name="Korzhanova M."/>
            <person name="Belova V."/>
            <person name="Korostin D."/>
            <person name="Efimov B.A."/>
        </authorList>
    </citation>
    <scope>NUCLEOTIDE SEQUENCE [LARGE SCALE GENOMIC DNA]</scope>
    <source>
        <strain evidence="5 6">ASD4241</strain>
    </source>
</reference>
<feature type="domain" description="Periplasmic binding protein" evidence="4">
    <location>
        <begin position="79"/>
        <end position="334"/>
    </location>
</feature>
<accession>A0ABS6K1F1</accession>
<dbReference type="PANTHER" id="PTHR30036:SF8">
    <property type="entry name" value="ABC-TYPE SUGAR TRANSPORT SYSTEM PERIPLASMIC COMPONENT-LIKE PROTEIN"/>
    <property type="match status" value="1"/>
</dbReference>
<evidence type="ECO:0000259" key="4">
    <source>
        <dbReference type="Pfam" id="PF13407"/>
    </source>
</evidence>
<evidence type="ECO:0000313" key="5">
    <source>
        <dbReference type="EMBL" id="MBU9724673.1"/>
    </source>
</evidence>
<feature type="region of interest" description="Disordered" evidence="2">
    <location>
        <begin position="27"/>
        <end position="68"/>
    </location>
</feature>
<protein>
    <submittedName>
        <fullName evidence="5">Substrate-binding domain-containing protein</fullName>
    </submittedName>
</protein>
<dbReference type="InterPro" id="IPR025997">
    <property type="entry name" value="SBP_2_dom"/>
</dbReference>
<feature type="chain" id="PRO_5046504094" evidence="3">
    <location>
        <begin position="30"/>
        <end position="386"/>
    </location>
</feature>
<dbReference type="PROSITE" id="PS51257">
    <property type="entry name" value="PROKAR_LIPOPROTEIN"/>
    <property type="match status" value="1"/>
</dbReference>
<name>A0ABS6K1F1_9FIRM</name>
<dbReference type="InterPro" id="IPR028082">
    <property type="entry name" value="Peripla_BP_I"/>
</dbReference>
<feature type="compositionally biased region" description="Low complexity" evidence="2">
    <location>
        <begin position="27"/>
        <end position="36"/>
    </location>
</feature>
<dbReference type="Pfam" id="PF13407">
    <property type="entry name" value="Peripla_BP_4"/>
    <property type="match status" value="1"/>
</dbReference>
<evidence type="ECO:0000256" key="1">
    <source>
        <dbReference type="ARBA" id="ARBA00004196"/>
    </source>
</evidence>
<dbReference type="Proteomes" id="UP001314681">
    <property type="component" value="Unassembled WGS sequence"/>
</dbReference>
<dbReference type="Gene3D" id="3.40.50.2300">
    <property type="match status" value="2"/>
</dbReference>
<dbReference type="PANTHER" id="PTHR30036">
    <property type="entry name" value="D-XYLOSE-BINDING PERIPLASMIC PROTEIN"/>
    <property type="match status" value="1"/>
</dbReference>
<organism evidence="5 6">
    <name type="scientific">Diplocloster modestus</name>
    <dbReference type="NCBI Taxonomy" id="2850322"/>
    <lineage>
        <taxon>Bacteria</taxon>
        <taxon>Bacillati</taxon>
        <taxon>Bacillota</taxon>
        <taxon>Clostridia</taxon>
        <taxon>Lachnospirales</taxon>
        <taxon>Lachnospiraceae</taxon>
        <taxon>Diplocloster</taxon>
    </lineage>
</organism>
<comment type="caution">
    <text evidence="5">The sequence shown here is derived from an EMBL/GenBank/DDBJ whole genome shotgun (WGS) entry which is preliminary data.</text>
</comment>
<evidence type="ECO:0000256" key="2">
    <source>
        <dbReference type="SAM" id="MobiDB-lite"/>
    </source>
</evidence>
<dbReference type="EMBL" id="JAHQCX010000001">
    <property type="protein sequence ID" value="MBU9724673.1"/>
    <property type="molecule type" value="Genomic_DNA"/>
</dbReference>
<sequence length="386" mass="40861">MKKKLISLLTSMAMIAILLTGCGSTPDTAADSDAAAKPQSEETPKAGQPDDKADTKSAQEGSSDVHNDLDYDAANKTYAFVFKATGNPNGEKQMEGFKKVIEAYGGNVILKSPEAATVEGQITIVNELIQQKVDCIAITGNDVDALQPILTQAMDAGIKVLSTDGQVNPDSRMIHVNQADSKLVGQTLAKGVADMIGGSGEIAVLSATSQSANQNTWIGYMQDELDANFKDVKCVEVAYGDDEFQKSVDQTQALITNYPDLKAIVAPTTVGIAAAAKVVSDEGLTGKISVTGLGLPSEMAEYIESGVCPYMYLWNPDYVGALTAYTSMALVDGKITGAVGDSFEGYLGDDKKTFKVTEALDGGTEVLLGEPFEFNSDNIAEWKNVF</sequence>
<gene>
    <name evidence="5" type="ORF">KTH90_01460</name>
</gene>
<keyword evidence="3" id="KW-0732">Signal</keyword>
<feature type="signal peptide" evidence="3">
    <location>
        <begin position="1"/>
        <end position="29"/>
    </location>
</feature>
<comment type="subcellular location">
    <subcellularLocation>
        <location evidence="1">Cell envelope</location>
    </subcellularLocation>
</comment>
<dbReference type="RefSeq" id="WP_158351781.1">
    <property type="nucleotide sequence ID" value="NZ_JAHQCX010000001.1"/>
</dbReference>
<dbReference type="InterPro" id="IPR050555">
    <property type="entry name" value="Bact_Solute-Bind_Prot2"/>
</dbReference>
<dbReference type="SUPFAM" id="SSF53822">
    <property type="entry name" value="Periplasmic binding protein-like I"/>
    <property type="match status" value="1"/>
</dbReference>
<evidence type="ECO:0000313" key="6">
    <source>
        <dbReference type="Proteomes" id="UP001314681"/>
    </source>
</evidence>
<proteinExistence type="predicted"/>
<keyword evidence="6" id="KW-1185">Reference proteome</keyword>
<evidence type="ECO:0000256" key="3">
    <source>
        <dbReference type="SAM" id="SignalP"/>
    </source>
</evidence>
<feature type="compositionally biased region" description="Basic and acidic residues" evidence="2">
    <location>
        <begin position="39"/>
        <end position="68"/>
    </location>
</feature>